<organism evidence="1 2">
    <name type="scientific">Membranihabitans marinus</name>
    <dbReference type="NCBI Taxonomy" id="1227546"/>
    <lineage>
        <taxon>Bacteria</taxon>
        <taxon>Pseudomonadati</taxon>
        <taxon>Bacteroidota</taxon>
        <taxon>Saprospiria</taxon>
        <taxon>Saprospirales</taxon>
        <taxon>Saprospiraceae</taxon>
        <taxon>Membranihabitans</taxon>
    </lineage>
</organism>
<evidence type="ECO:0000313" key="2">
    <source>
        <dbReference type="Proteomes" id="UP000753961"/>
    </source>
</evidence>
<accession>A0A953HVD0</accession>
<comment type="caution">
    <text evidence="1">The sequence shown here is derived from an EMBL/GenBank/DDBJ whole genome shotgun (WGS) entry which is preliminary data.</text>
</comment>
<dbReference type="AlphaFoldDB" id="A0A953HVD0"/>
<dbReference type="RefSeq" id="WP_222580416.1">
    <property type="nucleotide sequence ID" value="NZ_JAHVHU010000010.1"/>
</dbReference>
<evidence type="ECO:0000313" key="1">
    <source>
        <dbReference type="EMBL" id="MBY5958881.1"/>
    </source>
</evidence>
<dbReference type="EMBL" id="JAHVHU010000010">
    <property type="protein sequence ID" value="MBY5958881.1"/>
    <property type="molecule type" value="Genomic_DNA"/>
</dbReference>
<dbReference type="PROSITE" id="PS51257">
    <property type="entry name" value="PROKAR_LIPOPROTEIN"/>
    <property type="match status" value="1"/>
</dbReference>
<proteinExistence type="predicted"/>
<keyword evidence="2" id="KW-1185">Reference proteome</keyword>
<gene>
    <name evidence="1" type="ORF">KUV50_12085</name>
</gene>
<dbReference type="Proteomes" id="UP000753961">
    <property type="component" value="Unassembled WGS sequence"/>
</dbReference>
<name>A0A953HVD0_9BACT</name>
<sequence>MRPITVRIFILVFPFALGIACQSPSIPRNDQSSSTTRLPDTISYRGNLSSASYDSIVNQLVLFENQTFDLHQFDRIAEHHLNDREHTGIYAYLKDSTQLGLYSDDGVLMLRFLLSGQDLIPMALDGSKILDSSLIWKRQHSVSH</sequence>
<protein>
    <submittedName>
        <fullName evidence="1">Uncharacterized protein</fullName>
    </submittedName>
</protein>
<reference evidence="1" key="1">
    <citation type="submission" date="2021-06" db="EMBL/GenBank/DDBJ databases">
        <title>44 bacteria genomes isolated from Dapeng, Shenzhen.</title>
        <authorList>
            <person name="Zheng W."/>
            <person name="Yu S."/>
            <person name="Huang Y."/>
        </authorList>
    </citation>
    <scope>NUCLEOTIDE SEQUENCE</scope>
    <source>
        <strain evidence="1">DP5N28-2</strain>
    </source>
</reference>